<evidence type="ECO:0000313" key="2">
    <source>
        <dbReference type="Proteomes" id="UP000648352"/>
    </source>
</evidence>
<dbReference type="InterPro" id="IPR029032">
    <property type="entry name" value="AhpD-like"/>
</dbReference>
<proteinExistence type="predicted"/>
<evidence type="ECO:0000313" key="1">
    <source>
        <dbReference type="EMBL" id="MBD7958779.1"/>
    </source>
</evidence>
<name>A0ABR8S5N6_9MICO</name>
<dbReference type="InterPro" id="IPR023982">
    <property type="entry name" value="CHP04029_CMD-like"/>
</dbReference>
<dbReference type="NCBIfam" id="TIGR04029">
    <property type="entry name" value="CMD_Avi_7170"/>
    <property type="match status" value="1"/>
</dbReference>
<comment type="caution">
    <text evidence="1">The sequence shown here is derived from an EMBL/GenBank/DDBJ whole genome shotgun (WGS) entry which is preliminary data.</text>
</comment>
<protein>
    <submittedName>
        <fullName evidence="1">CMD domain protein</fullName>
    </submittedName>
</protein>
<sequence>MEQRVTTSTPPDVIDVLTGIAPGSRLDELRRRRPVTREQAQAAYAALFEPRDDAAVPTAERWLIAAYTTRLAADDATAAFYRERAELADPEHAAIVTDEAAAAAAVAVGPFGRYPEAGLQQENTEGVRYRAAAAVRAQLGGRLTAGLEHAHLLVLRPREADRAALTALTDAGWSTDAVVTLSQLVSFLAFQQRVVRGLRTIDEEEAA</sequence>
<dbReference type="Gene3D" id="1.20.1290.10">
    <property type="entry name" value="AhpD-like"/>
    <property type="match status" value="1"/>
</dbReference>
<accession>A0ABR8S5N6</accession>
<dbReference type="EMBL" id="JACSQP010000013">
    <property type="protein sequence ID" value="MBD7958779.1"/>
    <property type="molecule type" value="Genomic_DNA"/>
</dbReference>
<reference evidence="1 2" key="1">
    <citation type="submission" date="2020-08" db="EMBL/GenBank/DDBJ databases">
        <title>A Genomic Blueprint of the Chicken Gut Microbiome.</title>
        <authorList>
            <person name="Gilroy R."/>
            <person name="Ravi A."/>
            <person name="Getino M."/>
            <person name="Pursley I."/>
            <person name="Horton D.L."/>
            <person name="Alikhan N.-F."/>
            <person name="Baker D."/>
            <person name="Gharbi K."/>
            <person name="Hall N."/>
            <person name="Watson M."/>
            <person name="Adriaenssens E.M."/>
            <person name="Foster-Nyarko E."/>
            <person name="Jarju S."/>
            <person name="Secka A."/>
            <person name="Antonio M."/>
            <person name="Oren A."/>
            <person name="Chaudhuri R."/>
            <person name="La Ragione R.M."/>
            <person name="Hildebrand F."/>
            <person name="Pallen M.J."/>
        </authorList>
    </citation>
    <scope>NUCLEOTIDE SEQUENCE [LARGE SCALE GENOMIC DNA]</scope>
    <source>
        <strain evidence="1 2">Sa4CUA7</strain>
    </source>
</reference>
<gene>
    <name evidence="1" type="ORF">H9651_14140</name>
</gene>
<dbReference type="Proteomes" id="UP000648352">
    <property type="component" value="Unassembled WGS sequence"/>
</dbReference>
<dbReference type="SUPFAM" id="SSF69118">
    <property type="entry name" value="AhpD-like"/>
    <property type="match status" value="1"/>
</dbReference>
<organism evidence="1 2">
    <name type="scientific">Microbacterium pullorum</name>
    <dbReference type="NCBI Taxonomy" id="2762236"/>
    <lineage>
        <taxon>Bacteria</taxon>
        <taxon>Bacillati</taxon>
        <taxon>Actinomycetota</taxon>
        <taxon>Actinomycetes</taxon>
        <taxon>Micrococcales</taxon>
        <taxon>Microbacteriaceae</taxon>
        <taxon>Microbacterium</taxon>
    </lineage>
</organism>
<keyword evidence="2" id="KW-1185">Reference proteome</keyword>